<name>A0A089NNM2_9HYPH</name>
<evidence type="ECO:0000313" key="3">
    <source>
        <dbReference type="Proteomes" id="UP000029492"/>
    </source>
</evidence>
<sequence length="38" mass="3939">MNAAAHMPRIRLSGGPHLTRIGGTRPDPAGRYAPISAA</sequence>
<dbReference type="KEGG" id="mor:MOC_0380"/>
<dbReference type="Proteomes" id="UP000029492">
    <property type="component" value="Chromosome"/>
</dbReference>
<protein>
    <submittedName>
        <fullName evidence="2">Protein of unassigned function</fullName>
    </submittedName>
</protein>
<feature type="region of interest" description="Disordered" evidence="1">
    <location>
        <begin position="1"/>
        <end position="38"/>
    </location>
</feature>
<keyword evidence="3" id="KW-1185">Reference proteome</keyword>
<dbReference type="AlphaFoldDB" id="A0A089NNM2"/>
<proteinExistence type="predicted"/>
<organism evidence="2 3">
    <name type="scientific">Methylobacterium oryzae CBMB20</name>
    <dbReference type="NCBI Taxonomy" id="693986"/>
    <lineage>
        <taxon>Bacteria</taxon>
        <taxon>Pseudomonadati</taxon>
        <taxon>Pseudomonadota</taxon>
        <taxon>Alphaproteobacteria</taxon>
        <taxon>Hyphomicrobiales</taxon>
        <taxon>Methylobacteriaceae</taxon>
        <taxon>Methylobacterium</taxon>
    </lineage>
</organism>
<evidence type="ECO:0000313" key="2">
    <source>
        <dbReference type="EMBL" id="AIQ88135.1"/>
    </source>
</evidence>
<gene>
    <name evidence="2" type="ORF">MOC_0380</name>
</gene>
<accession>A0A089NNM2</accession>
<dbReference type="STRING" id="693986.MOC_0380"/>
<dbReference type="HOGENOM" id="CLU_3330031_0_0_5"/>
<evidence type="ECO:0000256" key="1">
    <source>
        <dbReference type="SAM" id="MobiDB-lite"/>
    </source>
</evidence>
<reference evidence="2 3" key="1">
    <citation type="journal article" date="2014" name="PLoS ONE">
        <title>Genome Information of Methylobacterium oryzae, a Plant-Probiotic Methylotroph in the Phyllosphere.</title>
        <authorList>
            <person name="Kwak M.J."/>
            <person name="Jeong H."/>
            <person name="Madhaiyan M."/>
            <person name="Lee Y."/>
            <person name="Sa T.M."/>
            <person name="Oh T.K."/>
            <person name="Kim J.F."/>
        </authorList>
    </citation>
    <scope>NUCLEOTIDE SEQUENCE [LARGE SCALE GENOMIC DNA]</scope>
    <source>
        <strain evidence="2 3">CBMB20</strain>
    </source>
</reference>
<dbReference type="EMBL" id="CP003811">
    <property type="protein sequence ID" value="AIQ88135.1"/>
    <property type="molecule type" value="Genomic_DNA"/>
</dbReference>